<dbReference type="PROSITE" id="PS51736">
    <property type="entry name" value="RECOMBINASES_3"/>
    <property type="match status" value="1"/>
</dbReference>
<evidence type="ECO:0000313" key="4">
    <source>
        <dbReference type="Proteomes" id="UP000694308"/>
    </source>
</evidence>
<dbReference type="AlphaFoldDB" id="A0A949U3C5"/>
<dbReference type="InterPro" id="IPR011109">
    <property type="entry name" value="DNA_bind_recombinase_dom"/>
</dbReference>
<comment type="caution">
    <text evidence="3">The sequence shown here is derived from an EMBL/GenBank/DDBJ whole genome shotgun (WGS) entry which is preliminary data.</text>
</comment>
<dbReference type="PROSITE" id="PS51737">
    <property type="entry name" value="RECOMBINASE_DNA_BIND"/>
    <property type="match status" value="1"/>
</dbReference>
<dbReference type="PANTHER" id="PTHR30461:SF23">
    <property type="entry name" value="DNA RECOMBINASE-RELATED"/>
    <property type="match status" value="1"/>
</dbReference>
<dbReference type="CDD" id="cd00338">
    <property type="entry name" value="Ser_Recombinase"/>
    <property type="match status" value="1"/>
</dbReference>
<accession>A0A949U3C5</accession>
<gene>
    <name evidence="3" type="ORF">I6U48_27890</name>
</gene>
<keyword evidence="4" id="KW-1185">Reference proteome</keyword>
<protein>
    <submittedName>
        <fullName evidence="3">Recombinase family protein</fullName>
    </submittedName>
</protein>
<name>A0A949U3C5_9CLOT</name>
<feature type="domain" description="Resolvase/invertase-type recombinase catalytic" evidence="1">
    <location>
        <begin position="20"/>
        <end position="167"/>
    </location>
</feature>
<sequence length="247" mass="28733">MNRNRKVSKMILIPAYKNLKVAIYCRVSTLHNEQLNSLSNQISYYNNLVHRHPNWELVDIYSDIKSGKATSGRNEFKRMIEDCENHKIDLIITKSISRFGRNTVEILEILNNLNNLHVDVFFENEDIHSKDASNMFLITVLESFAQAESESCSHNIKWGIKRKSENGISKLYNRKCFGYRHDNGGNLVIIDDEALTVKLIFDLYLSGYSILGIIRELENKNIKSPTGRDRWSKRKSTRYSMKLLKDI</sequence>
<proteinExistence type="predicted"/>
<organism evidence="3 4">
    <name type="scientific">Clostridium thailandense</name>
    <dbReference type="NCBI Taxonomy" id="2794346"/>
    <lineage>
        <taxon>Bacteria</taxon>
        <taxon>Bacillati</taxon>
        <taxon>Bacillota</taxon>
        <taxon>Clostridia</taxon>
        <taxon>Eubacteriales</taxon>
        <taxon>Clostridiaceae</taxon>
        <taxon>Clostridium</taxon>
    </lineage>
</organism>
<dbReference type="RefSeq" id="WP_218323780.1">
    <property type="nucleotide sequence ID" value="NZ_JAEEGC010000199.1"/>
</dbReference>
<dbReference type="PANTHER" id="PTHR30461">
    <property type="entry name" value="DNA-INVERTASE FROM LAMBDOID PROPHAGE"/>
    <property type="match status" value="1"/>
</dbReference>
<dbReference type="GO" id="GO:0000150">
    <property type="term" value="F:DNA strand exchange activity"/>
    <property type="evidence" value="ECO:0007669"/>
    <property type="project" value="InterPro"/>
</dbReference>
<evidence type="ECO:0000259" key="1">
    <source>
        <dbReference type="PROSITE" id="PS51736"/>
    </source>
</evidence>
<dbReference type="Pfam" id="PF07508">
    <property type="entry name" value="Recombinase"/>
    <property type="match status" value="1"/>
</dbReference>
<evidence type="ECO:0000313" key="3">
    <source>
        <dbReference type="EMBL" id="MBV7276700.1"/>
    </source>
</evidence>
<dbReference type="SMART" id="SM00857">
    <property type="entry name" value="Resolvase"/>
    <property type="match status" value="1"/>
</dbReference>
<dbReference type="GO" id="GO:0003677">
    <property type="term" value="F:DNA binding"/>
    <property type="evidence" value="ECO:0007669"/>
    <property type="project" value="InterPro"/>
</dbReference>
<evidence type="ECO:0000259" key="2">
    <source>
        <dbReference type="PROSITE" id="PS51737"/>
    </source>
</evidence>
<dbReference type="EMBL" id="JAEEGC010000199">
    <property type="protein sequence ID" value="MBV7276700.1"/>
    <property type="molecule type" value="Genomic_DNA"/>
</dbReference>
<dbReference type="Pfam" id="PF00239">
    <property type="entry name" value="Resolvase"/>
    <property type="match status" value="1"/>
</dbReference>
<dbReference type="InterPro" id="IPR050639">
    <property type="entry name" value="SSR_resolvase"/>
</dbReference>
<dbReference type="InterPro" id="IPR006119">
    <property type="entry name" value="Resolv_N"/>
</dbReference>
<reference evidence="3" key="1">
    <citation type="submission" date="2020-12" db="EMBL/GenBank/DDBJ databases">
        <title>Clostridium thailandense sp. nov., a novel acetogenic bacterium isolated from peat land soil in Thailand.</title>
        <authorList>
            <person name="Chaikitkaew S."/>
            <person name="Birkeland N.K."/>
        </authorList>
    </citation>
    <scope>NUCLEOTIDE SEQUENCE</scope>
    <source>
        <strain evidence="3">PL3</strain>
    </source>
</reference>
<dbReference type="Proteomes" id="UP000694308">
    <property type="component" value="Unassembled WGS sequence"/>
</dbReference>
<feature type="domain" description="Recombinase" evidence="2">
    <location>
        <begin position="176"/>
        <end position="247"/>
    </location>
</feature>